<dbReference type="WBParaSite" id="TMUE_3000013238.1">
    <property type="protein sequence ID" value="TMUE_3000013238.1"/>
    <property type="gene ID" value="WBGene00301815"/>
</dbReference>
<feature type="region of interest" description="Disordered" evidence="1">
    <location>
        <begin position="1"/>
        <end position="98"/>
    </location>
</feature>
<reference evidence="3" key="1">
    <citation type="submission" date="2019-12" db="UniProtKB">
        <authorList>
            <consortium name="WormBaseParasite"/>
        </authorList>
    </citation>
    <scope>IDENTIFICATION</scope>
</reference>
<evidence type="ECO:0000256" key="1">
    <source>
        <dbReference type="SAM" id="MobiDB-lite"/>
    </source>
</evidence>
<name>A0A5S6R1D5_TRIMR</name>
<proteinExistence type="predicted"/>
<accession>A0A5S6R1D5</accession>
<keyword evidence="2" id="KW-1185">Reference proteome</keyword>
<feature type="compositionally biased region" description="Basic residues" evidence="1">
    <location>
        <begin position="84"/>
        <end position="98"/>
    </location>
</feature>
<dbReference type="Proteomes" id="UP000046395">
    <property type="component" value="Unassembled WGS sequence"/>
</dbReference>
<feature type="compositionally biased region" description="Basic and acidic residues" evidence="1">
    <location>
        <begin position="41"/>
        <end position="52"/>
    </location>
</feature>
<evidence type="ECO:0000313" key="2">
    <source>
        <dbReference type="Proteomes" id="UP000046395"/>
    </source>
</evidence>
<evidence type="ECO:0000313" key="3">
    <source>
        <dbReference type="WBParaSite" id="TMUE_3000013238.1"/>
    </source>
</evidence>
<sequence>MVPVAGKVQEVPSSTETDKQEMGTNVGRSDDRNVSTGGVERTGESSAERTDDQETQNGASVVPACMDDLHEPSRPIAGLEPPRRSSRPRRKRVCPLCD</sequence>
<protein>
    <submittedName>
        <fullName evidence="3">LITAF domain-containing protein</fullName>
    </submittedName>
</protein>
<organism evidence="2 3">
    <name type="scientific">Trichuris muris</name>
    <name type="common">Mouse whipworm</name>
    <dbReference type="NCBI Taxonomy" id="70415"/>
    <lineage>
        <taxon>Eukaryota</taxon>
        <taxon>Metazoa</taxon>
        <taxon>Ecdysozoa</taxon>
        <taxon>Nematoda</taxon>
        <taxon>Enoplea</taxon>
        <taxon>Dorylaimia</taxon>
        <taxon>Trichinellida</taxon>
        <taxon>Trichuridae</taxon>
        <taxon>Trichuris</taxon>
    </lineage>
</organism>
<dbReference type="AlphaFoldDB" id="A0A5S6R1D5"/>